<evidence type="ECO:0000256" key="1">
    <source>
        <dbReference type="ARBA" id="ARBA00022614"/>
    </source>
</evidence>
<reference evidence="6 7" key="1">
    <citation type="submission" date="2024-05" db="EMBL/GenBank/DDBJ databases">
        <authorList>
            <person name="Duchaud E."/>
        </authorList>
    </citation>
    <scope>NUCLEOTIDE SEQUENCE [LARGE SCALE GENOMIC DNA]</scope>
    <source>
        <strain evidence="6">Ena-SAMPLE-TAB-13-05-2024-13:56:06:370-140305</strain>
    </source>
</reference>
<dbReference type="Pfam" id="PF18962">
    <property type="entry name" value="Por_Secre_tail"/>
    <property type="match status" value="1"/>
</dbReference>
<comment type="caution">
    <text evidence="6">The sequence shown here is derived from an EMBL/GenBank/DDBJ whole genome shotgun (WGS) entry which is preliminary data.</text>
</comment>
<evidence type="ECO:0000256" key="4">
    <source>
        <dbReference type="SAM" id="SignalP"/>
    </source>
</evidence>
<dbReference type="InterPro" id="IPR026444">
    <property type="entry name" value="Secre_tail"/>
</dbReference>
<keyword evidence="3" id="KW-0677">Repeat</keyword>
<dbReference type="PANTHER" id="PTHR47566">
    <property type="match status" value="1"/>
</dbReference>
<accession>A0ABM9PJL1</accession>
<protein>
    <submittedName>
        <fullName evidence="6">Por secretion system C-terminal sorting domain-containing protein</fullName>
    </submittedName>
</protein>
<dbReference type="InterPro" id="IPR032675">
    <property type="entry name" value="LRR_dom_sf"/>
</dbReference>
<evidence type="ECO:0000256" key="3">
    <source>
        <dbReference type="ARBA" id="ARBA00022737"/>
    </source>
</evidence>
<name>A0ABM9PJL1_9FLAO</name>
<evidence type="ECO:0000313" key="7">
    <source>
        <dbReference type="Proteomes" id="UP001497602"/>
    </source>
</evidence>
<dbReference type="Proteomes" id="UP001497602">
    <property type="component" value="Unassembled WGS sequence"/>
</dbReference>
<proteinExistence type="predicted"/>
<dbReference type="RefSeq" id="WP_348737650.1">
    <property type="nucleotide sequence ID" value="NZ_CAXJRC010000010.1"/>
</dbReference>
<dbReference type="EMBL" id="CAXJRC010000010">
    <property type="protein sequence ID" value="CAL2105834.1"/>
    <property type="molecule type" value="Genomic_DNA"/>
</dbReference>
<dbReference type="SUPFAM" id="SSF52058">
    <property type="entry name" value="L domain-like"/>
    <property type="match status" value="1"/>
</dbReference>
<dbReference type="Gene3D" id="3.80.10.10">
    <property type="entry name" value="Ribonuclease Inhibitor"/>
    <property type="match status" value="1"/>
</dbReference>
<sequence>MRKLLLFFLCAIPLTLSSQTVTFNDSNFKSSLVANSQINTNNDSEIQVSEANAFSGSIDVSNKNISDLTGIEFFTNAISLACYSNQLTSLDLSKNTKLQYLYCYSNQLTSIDVTKNTGLVTFYCYNNDLTSIDISNNLSLKYFDCSSNNITTLDVSKNTSLSKIYCHTNKLSEIDVTNNSKLSLFFCYNNFQISSLDVSQNPELTNFGCGGNKLTSLDLSNCPKLTKLYCAVNNLTSLNIANGNNTNFQEIEANANNSLSCINVDNSSYSTSNWTGALFKFDSVSNFSESCTANINEYNLSRIKTYPIPFKNELKIDINKDQLQKLSLIDTSGKVVMSKNNTNTIDTSVLSKGVYTLVLRTKTSFSSQKVIKM</sequence>
<keyword evidence="7" id="KW-1185">Reference proteome</keyword>
<evidence type="ECO:0000259" key="5">
    <source>
        <dbReference type="Pfam" id="PF18962"/>
    </source>
</evidence>
<evidence type="ECO:0000256" key="2">
    <source>
        <dbReference type="ARBA" id="ARBA00022729"/>
    </source>
</evidence>
<feature type="chain" id="PRO_5045673272" evidence="4">
    <location>
        <begin position="19"/>
        <end position="373"/>
    </location>
</feature>
<evidence type="ECO:0000313" key="6">
    <source>
        <dbReference type="EMBL" id="CAL2105834.1"/>
    </source>
</evidence>
<organism evidence="6 7">
    <name type="scientific">Tenacibaculum vairaonense</name>
    <dbReference type="NCBI Taxonomy" id="3137860"/>
    <lineage>
        <taxon>Bacteria</taxon>
        <taxon>Pseudomonadati</taxon>
        <taxon>Bacteroidota</taxon>
        <taxon>Flavobacteriia</taxon>
        <taxon>Flavobacteriales</taxon>
        <taxon>Flavobacteriaceae</taxon>
        <taxon>Tenacibaculum</taxon>
    </lineage>
</organism>
<feature type="domain" description="Secretion system C-terminal sorting" evidence="5">
    <location>
        <begin position="306"/>
        <end position="371"/>
    </location>
</feature>
<dbReference type="InterPro" id="IPR052574">
    <property type="entry name" value="CDIRP"/>
</dbReference>
<dbReference type="PANTHER" id="PTHR47566:SF1">
    <property type="entry name" value="PROTEIN NUD1"/>
    <property type="match status" value="1"/>
</dbReference>
<keyword evidence="1" id="KW-0433">Leucine-rich repeat</keyword>
<gene>
    <name evidence="6" type="ORF">T190115A13A_190078</name>
</gene>
<keyword evidence="2 4" id="KW-0732">Signal</keyword>
<feature type="signal peptide" evidence="4">
    <location>
        <begin position="1"/>
        <end position="18"/>
    </location>
</feature>
<dbReference type="NCBIfam" id="TIGR04183">
    <property type="entry name" value="Por_Secre_tail"/>
    <property type="match status" value="1"/>
</dbReference>